<dbReference type="EMBL" id="DRNO01000007">
    <property type="protein sequence ID" value="HFC03253.1"/>
    <property type="molecule type" value="Genomic_DNA"/>
</dbReference>
<feature type="binding site" evidence="11">
    <location>
        <position position="174"/>
    </location>
    <ligand>
        <name>[4Fe-4S] cluster</name>
        <dbReference type="ChEBI" id="CHEBI:49883"/>
        <label>2</label>
    </ligand>
</feature>
<dbReference type="GO" id="GO:0009055">
    <property type="term" value="F:electron transfer activity"/>
    <property type="evidence" value="ECO:0007669"/>
    <property type="project" value="TreeGrafter"/>
</dbReference>
<evidence type="ECO:0000256" key="1">
    <source>
        <dbReference type="ARBA" id="ARBA00001966"/>
    </source>
</evidence>
<keyword evidence="11" id="KW-0003">3Fe-4S</keyword>
<keyword evidence="5 11" id="KW-0004">4Fe-4S</keyword>
<evidence type="ECO:0000313" key="15">
    <source>
        <dbReference type="Proteomes" id="UP000885722"/>
    </source>
</evidence>
<evidence type="ECO:0000256" key="3">
    <source>
        <dbReference type="ARBA" id="ARBA00006605"/>
    </source>
</evidence>
<dbReference type="InterPro" id="IPR027394">
    <property type="entry name" value="Cytochrome-c3_hydrogenase_C"/>
</dbReference>
<evidence type="ECO:0000256" key="8">
    <source>
        <dbReference type="ARBA" id="ARBA00023002"/>
    </source>
</evidence>
<accession>A0A7V2WL23</accession>
<dbReference type="InterPro" id="IPR037148">
    <property type="entry name" value="NiFe-Hase_small_C_sf"/>
</dbReference>
<reference evidence="14" key="1">
    <citation type="journal article" date="2020" name="mSystems">
        <title>Genome- and Community-Level Interaction Insights into Carbon Utilization and Element Cycling Functions of Hydrothermarchaeota in Hydrothermal Sediment.</title>
        <authorList>
            <person name="Zhou Z."/>
            <person name="Liu Y."/>
            <person name="Xu W."/>
            <person name="Pan J."/>
            <person name="Luo Z.H."/>
            <person name="Li M."/>
        </authorList>
    </citation>
    <scope>NUCLEOTIDE SEQUENCE [LARGE SCALE GENOMIC DNA]</scope>
    <source>
        <strain evidence="14">HyVt-513</strain>
    </source>
</reference>
<evidence type="ECO:0000256" key="11">
    <source>
        <dbReference type="PIRSR" id="PIRSR000310-1"/>
    </source>
</evidence>
<dbReference type="GO" id="GO:0046872">
    <property type="term" value="F:metal ion binding"/>
    <property type="evidence" value="ECO:0007669"/>
    <property type="project" value="UniProtKB-KW"/>
</dbReference>
<feature type="binding site" evidence="11">
    <location>
        <position position="211"/>
    </location>
    <ligand>
        <name>[3Fe-4S] cluster</name>
        <dbReference type="ChEBI" id="CHEBI:21137"/>
    </ligand>
</feature>
<feature type="binding site" evidence="11">
    <location>
        <position position="9"/>
    </location>
    <ligand>
        <name>[4Fe-4S] cluster</name>
        <dbReference type="ChEBI" id="CHEBI:49883"/>
        <label>1</label>
    </ligand>
</feature>
<dbReference type="Pfam" id="PF01058">
    <property type="entry name" value="Oxidored_q6"/>
    <property type="match status" value="1"/>
</dbReference>
<dbReference type="InterPro" id="IPR001821">
    <property type="entry name" value="NiFe_hydrogenase_ssu"/>
</dbReference>
<dbReference type="InterPro" id="IPR006137">
    <property type="entry name" value="NADH_UbQ_OxRdtase-like_20kDa"/>
</dbReference>
<evidence type="ECO:0000259" key="12">
    <source>
        <dbReference type="Pfam" id="PF01058"/>
    </source>
</evidence>
<dbReference type="AlphaFoldDB" id="A0A7V2WL23"/>
<keyword evidence="7" id="KW-0732">Signal</keyword>
<evidence type="ECO:0000256" key="6">
    <source>
        <dbReference type="ARBA" id="ARBA00022723"/>
    </source>
</evidence>
<dbReference type="Gene3D" id="4.10.480.10">
    <property type="entry name" value="Cytochrome-c3 hydrogenase, C-terminal domain"/>
    <property type="match status" value="1"/>
</dbReference>
<evidence type="ECO:0000256" key="5">
    <source>
        <dbReference type="ARBA" id="ARBA00022485"/>
    </source>
</evidence>
<sequence>MLWLSALACNGNAHALLNYPDFERWQEGFEWLYHPLLPSTHTLLEVEEGIDGVEVLIVEGTLEEGMIKNSIPLQYLLERYASQAKWILTVGTCATFGGIFARGGEDRNGVHFSGGERLEEFAEFWEKSISLPGCPVQPEILAGTLSLLKEASPLPLDRMHRPKYFYAYTVHDGCTRNEYFEYKIDEHRFGRLEGCMFYEHGCQGTFTHGSCNKILWNGVNSKTRAGQPCMGCTEPTFPREGLWRTPKHMGIPARMPLGVPRRAYLSLAGIAKAFNIERFHRPLLEDEDG</sequence>
<comment type="subunit">
    <text evidence="4">Heterodimer of a large and a small subunit.</text>
</comment>
<dbReference type="InterPro" id="IPR037024">
    <property type="entry name" value="NiFe_Hase_small_N_sf"/>
</dbReference>
<comment type="cofactor">
    <cofactor evidence="1">
        <name>[4Fe-4S] cluster</name>
        <dbReference type="ChEBI" id="CHEBI:49883"/>
    </cofactor>
</comment>
<dbReference type="Gene3D" id="3.40.50.700">
    <property type="entry name" value="NADH:ubiquinone oxidoreductase-like, 20kDa subunit"/>
    <property type="match status" value="1"/>
</dbReference>
<keyword evidence="9 11" id="KW-0408">Iron</keyword>
<dbReference type="GO" id="GO:0044569">
    <property type="term" value="C:[Ni-Fe] hydrogenase complex"/>
    <property type="evidence" value="ECO:0007669"/>
    <property type="project" value="TreeGrafter"/>
</dbReference>
<evidence type="ECO:0000313" key="14">
    <source>
        <dbReference type="EMBL" id="HFC03253.1"/>
    </source>
</evidence>
<evidence type="ECO:0000256" key="7">
    <source>
        <dbReference type="ARBA" id="ARBA00022729"/>
    </source>
</evidence>
<dbReference type="GO" id="GO:0051538">
    <property type="term" value="F:3 iron, 4 sulfur cluster binding"/>
    <property type="evidence" value="ECO:0007669"/>
    <property type="project" value="UniProtKB-KW"/>
</dbReference>
<proteinExistence type="inferred from homology"/>
<comment type="caution">
    <text evidence="14">The sequence shown here is derived from an EMBL/GenBank/DDBJ whole genome shotgun (WGS) entry which is preliminary data.</text>
</comment>
<dbReference type="GO" id="GO:0009061">
    <property type="term" value="P:anaerobic respiration"/>
    <property type="evidence" value="ECO:0007669"/>
    <property type="project" value="TreeGrafter"/>
</dbReference>
<dbReference type="GO" id="GO:0051539">
    <property type="term" value="F:4 iron, 4 sulfur cluster binding"/>
    <property type="evidence" value="ECO:0007669"/>
    <property type="project" value="UniProtKB-KW"/>
</dbReference>
<comment type="similarity">
    <text evidence="3">Belongs to the [NiFe]/[NiFeSe] hydrogenase small subunit family.</text>
</comment>
<dbReference type="GO" id="GO:0016020">
    <property type="term" value="C:membrane"/>
    <property type="evidence" value="ECO:0007669"/>
    <property type="project" value="TreeGrafter"/>
</dbReference>
<dbReference type="GO" id="GO:0030313">
    <property type="term" value="C:cell envelope"/>
    <property type="evidence" value="ECO:0007669"/>
    <property type="project" value="UniProtKB-SubCell"/>
</dbReference>
<evidence type="ECO:0000259" key="13">
    <source>
        <dbReference type="Pfam" id="PF14720"/>
    </source>
</evidence>
<feature type="binding site" evidence="11">
    <location>
        <position position="171"/>
    </location>
    <ligand>
        <name>[4Fe-4S] cluster</name>
        <dbReference type="ChEBI" id="CHEBI:49883"/>
        <label>2</label>
    </ligand>
</feature>
<gene>
    <name evidence="14" type="ORF">ENJ74_00125</name>
</gene>
<keyword evidence="6 11" id="KW-0479">Metal-binding</keyword>
<dbReference type="Pfam" id="PF14720">
    <property type="entry name" value="NiFe_hyd_SSU_C"/>
    <property type="match status" value="1"/>
</dbReference>
<protein>
    <submittedName>
        <fullName evidence="14">Hydrogenase</fullName>
    </submittedName>
</protein>
<feature type="binding site" evidence="11">
    <location>
        <position position="232"/>
    </location>
    <ligand>
        <name>[3Fe-4S] cluster</name>
        <dbReference type="ChEBI" id="CHEBI:21137"/>
    </ligand>
</feature>
<dbReference type="SUPFAM" id="SSF56770">
    <property type="entry name" value="HydA/Nqo6-like"/>
    <property type="match status" value="1"/>
</dbReference>
<evidence type="ECO:0000256" key="2">
    <source>
        <dbReference type="ARBA" id="ARBA00004196"/>
    </source>
</evidence>
<feature type="binding site" evidence="11">
    <location>
        <position position="229"/>
    </location>
    <ligand>
        <name>[3Fe-4S] cluster</name>
        <dbReference type="ChEBI" id="CHEBI:21137"/>
    </ligand>
</feature>
<evidence type="ECO:0000256" key="10">
    <source>
        <dbReference type="ARBA" id="ARBA00023014"/>
    </source>
</evidence>
<dbReference type="Proteomes" id="UP000885722">
    <property type="component" value="Unassembled WGS sequence"/>
</dbReference>
<dbReference type="GO" id="GO:0008901">
    <property type="term" value="F:ferredoxin hydrogenase activity"/>
    <property type="evidence" value="ECO:0007669"/>
    <property type="project" value="InterPro"/>
</dbReference>
<dbReference type="GO" id="GO:0009375">
    <property type="term" value="C:ferredoxin hydrogenase complex"/>
    <property type="evidence" value="ECO:0007669"/>
    <property type="project" value="InterPro"/>
</dbReference>
<feature type="binding site" evidence="11">
    <location>
        <position position="93"/>
    </location>
    <ligand>
        <name>[4Fe-4S] cluster</name>
        <dbReference type="ChEBI" id="CHEBI:49883"/>
        <label>1</label>
    </ligand>
</feature>
<dbReference type="PIRSF" id="PIRSF000310">
    <property type="entry name" value="NiFe_hyd_ssu"/>
    <property type="match status" value="1"/>
</dbReference>
<feature type="binding site" evidence="11">
    <location>
        <position position="202"/>
    </location>
    <ligand>
        <name>[4Fe-4S] cluster</name>
        <dbReference type="ChEBI" id="CHEBI:49883"/>
        <label>2</label>
    </ligand>
</feature>
<dbReference type="PANTHER" id="PTHR30013">
    <property type="entry name" value="NIFE / NIFESE HYDROGENASE SMALL SUBUNIT FAMILY MEMBER"/>
    <property type="match status" value="1"/>
</dbReference>
<feature type="domain" description="NADH:ubiquinone oxidoreductase-like 20kDa subunit" evidence="12">
    <location>
        <begin position="9"/>
        <end position="146"/>
    </location>
</feature>
<name>A0A7V2WL23_9BACT</name>
<evidence type="ECO:0000256" key="4">
    <source>
        <dbReference type="ARBA" id="ARBA00011771"/>
    </source>
</evidence>
<keyword evidence="10 11" id="KW-0411">Iron-sulfur</keyword>
<comment type="subcellular location">
    <subcellularLocation>
        <location evidence="2">Cell envelope</location>
    </subcellularLocation>
</comment>
<evidence type="ECO:0000256" key="9">
    <source>
        <dbReference type="ARBA" id="ARBA00023004"/>
    </source>
</evidence>
<feature type="domain" description="Cytochrome-c3 hydrogenase C-terminal" evidence="13">
    <location>
        <begin position="166"/>
        <end position="239"/>
    </location>
</feature>
<organism evidence="14 15">
    <name type="scientific">Nitratifractor salsuginis</name>
    <dbReference type="NCBI Taxonomy" id="269261"/>
    <lineage>
        <taxon>Bacteria</taxon>
        <taxon>Pseudomonadati</taxon>
        <taxon>Campylobacterota</taxon>
        <taxon>Epsilonproteobacteria</taxon>
        <taxon>Campylobacterales</taxon>
        <taxon>Sulfurovaceae</taxon>
        <taxon>Nitratifractor</taxon>
    </lineage>
</organism>
<keyword evidence="8" id="KW-0560">Oxidoreductase</keyword>
<dbReference type="PANTHER" id="PTHR30013:SF5">
    <property type="entry name" value="HYDROGENASE SMALL SUBUNIT"/>
    <property type="match status" value="1"/>
</dbReference>
<dbReference type="PRINTS" id="PR00614">
    <property type="entry name" value="NIHGNASESMLL"/>
</dbReference>
<feature type="binding site" evidence="11">
    <location>
        <position position="134"/>
    </location>
    <ligand>
        <name>[4Fe-4S] cluster</name>
        <dbReference type="ChEBI" id="CHEBI:49883"/>
        <label>1</label>
    </ligand>
</feature>
<feature type="binding site" evidence="11">
    <location>
        <position position="195"/>
    </location>
    <ligand>
        <name>[4Fe-4S] cluster</name>
        <dbReference type="ChEBI" id="CHEBI:49883"/>
        <label>2</label>
    </ligand>
</feature>